<dbReference type="OrthoDB" id="9807137at2"/>
<accession>A0A318LGL9</accession>
<evidence type="ECO:0000313" key="14">
    <source>
        <dbReference type="Proteomes" id="UP000247555"/>
    </source>
</evidence>
<dbReference type="HAMAP" id="MF_00278">
    <property type="entry name" value="HisH"/>
    <property type="match status" value="1"/>
</dbReference>
<evidence type="ECO:0000256" key="9">
    <source>
        <dbReference type="ARBA" id="ARBA00049534"/>
    </source>
</evidence>
<dbReference type="EC" id="4.3.2.10" evidence="10"/>
<keyword evidence="5 10" id="KW-0315">Glutamine amidotransferase</keyword>
<dbReference type="PIRSF" id="PIRSF000495">
    <property type="entry name" value="Amidotransf_hisH"/>
    <property type="match status" value="1"/>
</dbReference>
<protein>
    <recommendedName>
        <fullName evidence="10">Imidazole glycerol phosphate synthase subunit HisH</fullName>
        <ecNumber evidence="10">4.3.2.10</ecNumber>
    </recommendedName>
    <alternativeName>
        <fullName evidence="10">IGP synthase glutaminase subunit</fullName>
        <ecNumber evidence="10">3.5.1.2</ecNumber>
    </alternativeName>
    <alternativeName>
        <fullName evidence="10">IGP synthase subunit HisH</fullName>
    </alternativeName>
    <alternativeName>
        <fullName evidence="10">ImGP synthase subunit HisH</fullName>
        <shortName evidence="10">IGPS subunit HisH</shortName>
    </alternativeName>
</protein>
<dbReference type="Proteomes" id="UP000247555">
    <property type="component" value="Unassembled WGS sequence"/>
</dbReference>
<comment type="caution">
    <text evidence="13">The sequence shown here is derived from an EMBL/GenBank/DDBJ whole genome shotgun (WGS) entry which is preliminary data.</text>
</comment>
<dbReference type="NCBIfam" id="TIGR01855">
    <property type="entry name" value="IMP_synth_hisH"/>
    <property type="match status" value="1"/>
</dbReference>
<comment type="catalytic activity">
    <reaction evidence="9 10">
        <text>L-glutamine + H2O = L-glutamate + NH4(+)</text>
        <dbReference type="Rhea" id="RHEA:15889"/>
        <dbReference type="ChEBI" id="CHEBI:15377"/>
        <dbReference type="ChEBI" id="CHEBI:28938"/>
        <dbReference type="ChEBI" id="CHEBI:29985"/>
        <dbReference type="ChEBI" id="CHEBI:58359"/>
        <dbReference type="EC" id="3.5.1.2"/>
    </reaction>
</comment>
<dbReference type="GO" id="GO:0005737">
    <property type="term" value="C:cytoplasm"/>
    <property type="evidence" value="ECO:0007669"/>
    <property type="project" value="UniProtKB-SubCell"/>
</dbReference>
<dbReference type="InterPro" id="IPR017926">
    <property type="entry name" value="GATASE"/>
</dbReference>
<evidence type="ECO:0000259" key="12">
    <source>
        <dbReference type="Pfam" id="PF00117"/>
    </source>
</evidence>
<feature type="domain" description="Glutamine amidotransferase" evidence="12">
    <location>
        <begin position="10"/>
        <end position="211"/>
    </location>
</feature>
<dbReference type="InterPro" id="IPR010139">
    <property type="entry name" value="Imidazole-glycPsynth_HisH"/>
</dbReference>
<feature type="active site" evidence="10 11">
    <location>
        <position position="196"/>
    </location>
</feature>
<evidence type="ECO:0000256" key="6">
    <source>
        <dbReference type="ARBA" id="ARBA00023102"/>
    </source>
</evidence>
<dbReference type="Pfam" id="PF00117">
    <property type="entry name" value="GATase"/>
    <property type="match status" value="1"/>
</dbReference>
<evidence type="ECO:0000256" key="10">
    <source>
        <dbReference type="HAMAP-Rule" id="MF_00278"/>
    </source>
</evidence>
<evidence type="ECO:0000256" key="7">
    <source>
        <dbReference type="ARBA" id="ARBA00023239"/>
    </source>
</evidence>
<keyword evidence="7 10" id="KW-0456">Lyase</keyword>
<dbReference type="CDD" id="cd01748">
    <property type="entry name" value="GATase1_IGP_Synthase"/>
    <property type="match status" value="1"/>
</dbReference>
<evidence type="ECO:0000313" key="13">
    <source>
        <dbReference type="EMBL" id="PXX80807.1"/>
    </source>
</evidence>
<dbReference type="PROSITE" id="PS51273">
    <property type="entry name" value="GATASE_TYPE_1"/>
    <property type="match status" value="1"/>
</dbReference>
<dbReference type="GO" id="GO:0016829">
    <property type="term" value="F:lyase activity"/>
    <property type="evidence" value="ECO:0007669"/>
    <property type="project" value="UniProtKB-KW"/>
</dbReference>
<evidence type="ECO:0000256" key="1">
    <source>
        <dbReference type="ARBA" id="ARBA00005091"/>
    </source>
</evidence>
<feature type="active site" evidence="10 11">
    <location>
        <position position="198"/>
    </location>
</feature>
<dbReference type="GO" id="GO:0000105">
    <property type="term" value="P:L-histidine biosynthetic process"/>
    <property type="evidence" value="ECO:0007669"/>
    <property type="project" value="UniProtKB-UniRule"/>
</dbReference>
<evidence type="ECO:0000256" key="8">
    <source>
        <dbReference type="ARBA" id="ARBA00047838"/>
    </source>
</evidence>
<dbReference type="GO" id="GO:0000107">
    <property type="term" value="F:imidazoleglycerol-phosphate synthase activity"/>
    <property type="evidence" value="ECO:0007669"/>
    <property type="project" value="UniProtKB-UniRule"/>
</dbReference>
<comment type="subunit">
    <text evidence="10">Heterodimer of HisH and HisF.</text>
</comment>
<keyword evidence="3 10" id="KW-0028">Amino-acid biosynthesis</keyword>
<gene>
    <name evidence="10" type="primary">hisH</name>
    <name evidence="13" type="ORF">DFR34_103150</name>
</gene>
<feature type="active site" description="Nucleophile" evidence="10 11">
    <location>
        <position position="87"/>
    </location>
</feature>
<dbReference type="RefSeq" id="WP_110389839.1">
    <property type="nucleotide sequence ID" value="NZ_DAIMVG010000102.1"/>
</dbReference>
<keyword evidence="14" id="KW-1185">Reference proteome</keyword>
<dbReference type="GO" id="GO:0004359">
    <property type="term" value="F:glutaminase activity"/>
    <property type="evidence" value="ECO:0007669"/>
    <property type="project" value="UniProtKB-EC"/>
</dbReference>
<reference evidence="13 14" key="1">
    <citation type="submission" date="2018-05" db="EMBL/GenBank/DDBJ databases">
        <title>Genomic Encyclopedia of Type Strains, Phase IV (KMG-IV): sequencing the most valuable type-strain genomes for metagenomic binning, comparative biology and taxonomic classification.</title>
        <authorList>
            <person name="Goeker M."/>
        </authorList>
    </citation>
    <scope>NUCLEOTIDE SEQUENCE [LARGE SCALE GENOMIC DNA]</scope>
    <source>
        <strain evidence="13 14">DSM 29661</strain>
    </source>
</reference>
<keyword evidence="4 10" id="KW-0378">Hydrolase</keyword>
<organism evidence="13 14">
    <name type="scientific">Rivihabitans pingtungensis</name>
    <dbReference type="NCBI Taxonomy" id="1054498"/>
    <lineage>
        <taxon>Bacteria</taxon>
        <taxon>Pseudomonadati</taxon>
        <taxon>Pseudomonadota</taxon>
        <taxon>Betaproteobacteria</taxon>
        <taxon>Neisseriales</taxon>
        <taxon>Aquaspirillaceae</taxon>
        <taxon>Rivihabitans</taxon>
    </lineage>
</organism>
<evidence type="ECO:0000256" key="11">
    <source>
        <dbReference type="PIRSR" id="PIRSR000495-1"/>
    </source>
</evidence>
<dbReference type="InterPro" id="IPR029062">
    <property type="entry name" value="Class_I_gatase-like"/>
</dbReference>
<comment type="function">
    <text evidence="10">IGPS catalyzes the conversion of PRFAR and glutamine to IGP, AICAR and glutamate. The HisH subunit catalyzes the hydrolysis of glutamine to glutamate and ammonia as part of the synthesis of IGP and AICAR. The resulting ammonia molecule is channeled to the active site of HisF.</text>
</comment>
<comment type="pathway">
    <text evidence="1 10">Amino-acid biosynthesis; L-histidine biosynthesis; L-histidine from 5-phospho-alpha-D-ribose 1-diphosphate: step 5/9.</text>
</comment>
<evidence type="ECO:0000256" key="5">
    <source>
        <dbReference type="ARBA" id="ARBA00022962"/>
    </source>
</evidence>
<keyword evidence="2 10" id="KW-0963">Cytoplasm</keyword>
<evidence type="ECO:0000256" key="2">
    <source>
        <dbReference type="ARBA" id="ARBA00022490"/>
    </source>
</evidence>
<dbReference type="AlphaFoldDB" id="A0A318LGL9"/>
<dbReference type="EMBL" id="QJKI01000003">
    <property type="protein sequence ID" value="PXX80807.1"/>
    <property type="molecule type" value="Genomic_DNA"/>
</dbReference>
<keyword evidence="6 10" id="KW-0368">Histidine biosynthesis</keyword>
<evidence type="ECO:0000256" key="3">
    <source>
        <dbReference type="ARBA" id="ARBA00022605"/>
    </source>
</evidence>
<dbReference type="PANTHER" id="PTHR42701">
    <property type="entry name" value="IMIDAZOLE GLYCEROL PHOSPHATE SYNTHASE SUBUNIT HISH"/>
    <property type="match status" value="1"/>
</dbReference>
<dbReference type="UniPathway" id="UPA00031">
    <property type="reaction ID" value="UER00010"/>
</dbReference>
<dbReference type="SUPFAM" id="SSF52317">
    <property type="entry name" value="Class I glutamine amidotransferase-like"/>
    <property type="match status" value="1"/>
</dbReference>
<evidence type="ECO:0000256" key="4">
    <source>
        <dbReference type="ARBA" id="ARBA00022801"/>
    </source>
</evidence>
<comment type="subcellular location">
    <subcellularLocation>
        <location evidence="10">Cytoplasm</location>
    </subcellularLocation>
</comment>
<dbReference type="Gene3D" id="3.40.50.880">
    <property type="match status" value="1"/>
</dbReference>
<comment type="catalytic activity">
    <reaction evidence="8 10">
        <text>5-[(5-phospho-1-deoxy-D-ribulos-1-ylimino)methylamino]-1-(5-phospho-beta-D-ribosyl)imidazole-4-carboxamide + L-glutamine = D-erythro-1-(imidazol-4-yl)glycerol 3-phosphate + 5-amino-1-(5-phospho-beta-D-ribosyl)imidazole-4-carboxamide + L-glutamate + H(+)</text>
        <dbReference type="Rhea" id="RHEA:24793"/>
        <dbReference type="ChEBI" id="CHEBI:15378"/>
        <dbReference type="ChEBI" id="CHEBI:29985"/>
        <dbReference type="ChEBI" id="CHEBI:58278"/>
        <dbReference type="ChEBI" id="CHEBI:58359"/>
        <dbReference type="ChEBI" id="CHEBI:58475"/>
        <dbReference type="ChEBI" id="CHEBI:58525"/>
        <dbReference type="EC" id="4.3.2.10"/>
    </reaction>
</comment>
<name>A0A318LGL9_9NEIS</name>
<dbReference type="PANTHER" id="PTHR42701:SF2">
    <property type="entry name" value="IMIDAZOLE GLYCEROL PHOSPHATE SYNTHASE SUBUNIT HISH 1"/>
    <property type="match status" value="1"/>
</dbReference>
<sequence>MSAAKPTIAVVDYGMGNLRSVTKALEHVADGRAHITLTAQPEVVRAADKVVFPGQGAMKDCMAGLLESGLKDAVLEAAANKPFFGVCVGAQLLLDHSEEGDTPALGLYAGQVKRFPDGLSDAAGARLKVPHMGWNEVWQTARHPLFAGVADGSRFYFVHSYYMAPADAALSLGYAEYPFAFSAVIGRDNVFATQFHPEKSAAAGLKLLENFIAWDGQR</sequence>
<proteinExistence type="inferred from homology"/>
<dbReference type="EC" id="3.5.1.2" evidence="10"/>